<dbReference type="AlphaFoldDB" id="A0A135TTI6"/>
<evidence type="ECO:0000313" key="3">
    <source>
        <dbReference type="EMBL" id="KXH51352.1"/>
    </source>
</evidence>
<feature type="region of interest" description="Disordered" evidence="1">
    <location>
        <begin position="16"/>
        <end position="50"/>
    </location>
</feature>
<evidence type="ECO:0000256" key="2">
    <source>
        <dbReference type="SAM" id="Phobius"/>
    </source>
</evidence>
<keyword evidence="4" id="KW-1185">Reference proteome</keyword>
<feature type="transmembrane region" description="Helical" evidence="2">
    <location>
        <begin position="667"/>
        <end position="689"/>
    </location>
</feature>
<reference evidence="3 4" key="1">
    <citation type="submission" date="2014-02" db="EMBL/GenBank/DDBJ databases">
        <title>The genome sequence of Colletotrichum simmondsii CBS122122.</title>
        <authorList>
            <person name="Baroncelli R."/>
            <person name="Thon M.R."/>
        </authorList>
    </citation>
    <scope>NUCLEOTIDE SEQUENCE [LARGE SCALE GENOMIC DNA]</scope>
    <source>
        <strain evidence="3 4">CBS122122</strain>
    </source>
</reference>
<proteinExistence type="predicted"/>
<feature type="transmembrane region" description="Helical" evidence="2">
    <location>
        <begin position="238"/>
        <end position="259"/>
    </location>
</feature>
<evidence type="ECO:0000256" key="1">
    <source>
        <dbReference type="SAM" id="MobiDB-lite"/>
    </source>
</evidence>
<dbReference type="Pfam" id="PF11374">
    <property type="entry name" value="DUF3176"/>
    <property type="match status" value="1"/>
</dbReference>
<evidence type="ECO:0000313" key="4">
    <source>
        <dbReference type="Proteomes" id="UP000070328"/>
    </source>
</evidence>
<comment type="caution">
    <text evidence="3">The sequence shown here is derived from an EMBL/GenBank/DDBJ whole genome shotgun (WGS) entry which is preliminary data.</text>
</comment>
<dbReference type="InterPro" id="IPR021514">
    <property type="entry name" value="DUF3176"/>
</dbReference>
<sequence>MVNSLSSSAMYSPILPSLRRAPIASNEENSDPVELSPQRPSTPVEEECGDSFQETRNMSMNDEHRAFLAPNMVDISNQETLHPTSVSEVSSVDSEEELPKQLTLKLAENEVPNHEQPNTPPDSGLSVKWIWSVWWVEMFSSVLALECISAIVIILSVYRGQPLPNWPKLISINSLIAVFTAVFKAALILPVAEGLGQLKWNWFDRSQTLGDLVLFDNASRGPWGSVLLMKKCILRPNIRGYLAGLGAFITVAALAIDAFSQATINLGSCNITAEFGIAEVSRTNNYSGNPQQRDSSLDAAPITLNQKMRKAINKGLVDPPKAGELINFACTSRNCTFTQDGGGGYFSSLGICYSCKDITDKAVFEPFTNKSTPASNVSTWYLPWSKNKTDERILQGEGGGTLLTMTPTPSEAYDNSSPPIYSFDILSLTSFKCDTCGPGNSPMNRKPFAAQCRIDPCVKNYQATVTDGIYTEKLEGGEQLLRRRPATLDESWNENSFSLLTESVLIDGTEKKCKVVDERASNSVQVGFKDEIFREIYENSPEISHSEKLTWKRYPRECVWVVDRSSWQGMRETMAEFLSGKMTNPEAESYQWAQGSVWSQQLFASGNASMSTVNNMVAGLADSMTATIRNDPYGTSEELRKNVPANLRAATGHVIITQTCIYVQWGYIAYPIALLALQWIFSTLVLVACSQRRRSGDGPSRAVWKSSPLALLFHGLDEDLQARSQNLETMRQMNSLANDVKVRLVSMKDSQRSGWHFAGV</sequence>
<keyword evidence="2" id="KW-0472">Membrane</keyword>
<feature type="transmembrane region" description="Helical" evidence="2">
    <location>
        <begin position="170"/>
        <end position="192"/>
    </location>
</feature>
<accession>A0A135TTI6</accession>
<dbReference type="EMBL" id="JFBX01000066">
    <property type="protein sequence ID" value="KXH51352.1"/>
    <property type="molecule type" value="Genomic_DNA"/>
</dbReference>
<keyword evidence="2" id="KW-0812">Transmembrane</keyword>
<dbReference type="OrthoDB" id="5242705at2759"/>
<gene>
    <name evidence="3" type="ORF">CSIM01_13331</name>
</gene>
<protein>
    <submittedName>
        <fullName evidence="3">Uncharacterized protein</fullName>
    </submittedName>
</protein>
<dbReference type="PANTHER" id="PTHR35394">
    <property type="entry name" value="DUF3176 DOMAIN-CONTAINING PROTEIN"/>
    <property type="match status" value="1"/>
</dbReference>
<keyword evidence="2" id="KW-1133">Transmembrane helix</keyword>
<feature type="transmembrane region" description="Helical" evidence="2">
    <location>
        <begin position="133"/>
        <end position="158"/>
    </location>
</feature>
<dbReference type="Proteomes" id="UP000070328">
    <property type="component" value="Unassembled WGS sequence"/>
</dbReference>
<dbReference type="PANTHER" id="PTHR35394:SF5">
    <property type="entry name" value="DUF3176 DOMAIN-CONTAINING PROTEIN"/>
    <property type="match status" value="1"/>
</dbReference>
<organism evidence="3 4">
    <name type="scientific">Colletotrichum simmondsii</name>
    <dbReference type="NCBI Taxonomy" id="703756"/>
    <lineage>
        <taxon>Eukaryota</taxon>
        <taxon>Fungi</taxon>
        <taxon>Dikarya</taxon>
        <taxon>Ascomycota</taxon>
        <taxon>Pezizomycotina</taxon>
        <taxon>Sordariomycetes</taxon>
        <taxon>Hypocreomycetidae</taxon>
        <taxon>Glomerellales</taxon>
        <taxon>Glomerellaceae</taxon>
        <taxon>Colletotrichum</taxon>
        <taxon>Colletotrichum acutatum species complex</taxon>
    </lineage>
</organism>
<name>A0A135TTI6_9PEZI</name>